<keyword evidence="3" id="KW-1185">Reference proteome</keyword>
<dbReference type="Gene3D" id="3.40.50.2000">
    <property type="entry name" value="Glycogen Phosphorylase B"/>
    <property type="match status" value="1"/>
</dbReference>
<evidence type="ECO:0000313" key="2">
    <source>
        <dbReference type="EMBL" id="APE44420.1"/>
    </source>
</evidence>
<feature type="domain" description="Polysaccharide pyruvyl transferase" evidence="1">
    <location>
        <begin position="19"/>
        <end position="305"/>
    </location>
</feature>
<dbReference type="PANTHER" id="PTHR36836">
    <property type="entry name" value="COLANIC ACID BIOSYNTHESIS PROTEIN WCAK"/>
    <property type="match status" value="1"/>
</dbReference>
<dbReference type="SUPFAM" id="SSF53756">
    <property type="entry name" value="UDP-Glycosyltransferase/glycogen phosphorylase"/>
    <property type="match status" value="1"/>
</dbReference>
<evidence type="ECO:0000313" key="3">
    <source>
        <dbReference type="Proteomes" id="UP000181897"/>
    </source>
</evidence>
<dbReference type="InterPro" id="IPR011990">
    <property type="entry name" value="TPR-like_helical_dom_sf"/>
</dbReference>
<accession>A0A1J0WJC6</accession>
<evidence type="ECO:0000259" key="1">
    <source>
        <dbReference type="Pfam" id="PF04230"/>
    </source>
</evidence>
<dbReference type="RefSeq" id="WP_071972762.1">
    <property type="nucleotide sequence ID" value="NZ_CP018076.1"/>
</dbReference>
<dbReference type="OrthoDB" id="1425928at2"/>
<dbReference type="Gene3D" id="1.25.40.10">
    <property type="entry name" value="Tetratricopeptide repeat domain"/>
    <property type="match status" value="1"/>
</dbReference>
<dbReference type="SUPFAM" id="SSF53474">
    <property type="entry name" value="alpha/beta-Hydrolases"/>
    <property type="match status" value="1"/>
</dbReference>
<dbReference type="AlphaFoldDB" id="A0A1J0WJC6"/>
<dbReference type="SUPFAM" id="SSF48452">
    <property type="entry name" value="TPR-like"/>
    <property type="match status" value="1"/>
</dbReference>
<proteinExistence type="predicted"/>
<dbReference type="InterPro" id="IPR029058">
    <property type="entry name" value="AB_hydrolase_fold"/>
</dbReference>
<dbReference type="InterPro" id="IPR007345">
    <property type="entry name" value="Polysacch_pyruvyl_Trfase"/>
</dbReference>
<dbReference type="Pfam" id="PF04230">
    <property type="entry name" value="PS_pyruv_trans"/>
    <property type="match status" value="1"/>
</dbReference>
<protein>
    <recommendedName>
        <fullName evidence="1">Polysaccharide pyruvyl transferase domain-containing protein</fullName>
    </recommendedName>
</protein>
<name>A0A1J0WJC6_9RHOB</name>
<organism evidence="2 3">
    <name type="scientific">Sulfitobacter alexandrii</name>
    <dbReference type="NCBI Taxonomy" id="1917485"/>
    <lineage>
        <taxon>Bacteria</taxon>
        <taxon>Pseudomonadati</taxon>
        <taxon>Pseudomonadota</taxon>
        <taxon>Alphaproteobacteria</taxon>
        <taxon>Rhodobacterales</taxon>
        <taxon>Roseobacteraceae</taxon>
        <taxon>Sulfitobacter</taxon>
    </lineage>
</organism>
<dbReference type="KEGG" id="suam:BOO69_14130"/>
<dbReference type="EMBL" id="CP018076">
    <property type="protein sequence ID" value="APE44420.1"/>
    <property type="molecule type" value="Genomic_DNA"/>
</dbReference>
<reference evidence="2 3" key="1">
    <citation type="submission" date="2016-11" db="EMBL/GenBank/DDBJ databases">
        <title>Complete genome sequence of Sulfitobacter sp. AM1-D1, a toxic bacteria associated with marine dinoflagellate Alexandrium minutum in East China Sea.</title>
        <authorList>
            <person name="Yang Q."/>
            <person name="Zhang X."/>
            <person name="Tian X."/>
        </authorList>
    </citation>
    <scope>NUCLEOTIDE SEQUENCE [LARGE SCALE GENOMIC DNA]</scope>
    <source>
        <strain evidence="2 3">AM1-D1</strain>
    </source>
</reference>
<gene>
    <name evidence="2" type="ORF">BOO69_14130</name>
</gene>
<dbReference type="Proteomes" id="UP000181897">
    <property type="component" value="Chromosome"/>
</dbReference>
<dbReference type="PANTHER" id="PTHR36836:SF1">
    <property type="entry name" value="COLANIC ACID BIOSYNTHESIS PROTEIN WCAK"/>
    <property type="match status" value="1"/>
</dbReference>
<sequence length="978" mass="104670">MPASKQRRIAIFGTFDVENYGDLLFPLLAQQRLASEGMDVVAVSPTAGVTRYRDTVPVISLAEFVKTADSFDGILIGGGNIVHIRDFDLPGYSDVAYPSLWAGATAHAVRHGLPVAWNAPGVLAPVGAARSPDWLQRVVAAADRFAVRDAQSANAMDLWTGRRPEVMPDTATDLPLLWSEATLEDRFAKVRKILKIPRKQPVIALHVKERSLRRTSVAEFAQQLDAALEASNATAVLIAIGRCHGDHELARAINREAPRHTIPFEDADTLQDIAAVIAGSDAYLGASLHGQITAAAYGVPARLVAVPNLHKFEGQAIQMNRGDDVVGSWETALLDLPGVLKQEKQPLPALIASQLDAHWKVVTKLFTTTPQGAAHGDIFPGADIDTALADAVADMRQGALAATPPNPVKSANRADIGAAPGVSMQWDAKALDGMIADKAYDAAENQITSQLAQNPSHLPARLAEVRLAMAQDETQKAVDLAANLAVDWPANPWVWNINLKSLANAGQSEAAMASFLAGLGQPEIDEAMLKAATGVVLALVPLQTQIAFLKAALERRPQSTHLMLRLAMRADAGGDFLLALDLFKKAERYGPLPDYAAKVRNQLSSMELPLEQAVDHLQGVVGAGKDDVVTLCRLCRLAAAAGRFDLSVSALRQALEIHPLEWRTVYRLNRVFLTRAEDKKIFATLKQVATTFDPEPSWLLQYALFALRAGYKSEGHETLTGLANTQVLGPTARSMLGALEALGKSRPRKALLCDSDVRVVRKRGAQDTVVVFEGLIGGLSYISSRYLDTILADLPVHTIYLRDPYGQIFLKGVPELGADEKTMQTALASLIKDLGAGRVVAIGGSAAGYAALRAGLAIDADAVISLAGFVTPGAADAHDADHARRGMAEVFGADLDAFDLRPQLRSNPKLQLTIVVGSNYAPDMSRIRAIDDIQNARAIILDGINTHHVALPAVTDGTLKGLLNEALAEPQAYGSFAG</sequence>